<feature type="transmembrane region" description="Helical" evidence="2">
    <location>
        <begin position="47"/>
        <end position="68"/>
    </location>
</feature>
<feature type="transmembrane region" description="Helical" evidence="2">
    <location>
        <begin position="566"/>
        <end position="584"/>
    </location>
</feature>
<dbReference type="InterPro" id="IPR036259">
    <property type="entry name" value="MFS_trans_sf"/>
</dbReference>
<reference evidence="3" key="1">
    <citation type="submission" date="2024-06" db="EMBL/GenBank/DDBJ databases">
        <authorList>
            <person name="Liu X."/>
            <person name="Lenzi L."/>
            <person name="Haldenby T S."/>
            <person name="Uol C."/>
        </authorList>
    </citation>
    <scope>NUCLEOTIDE SEQUENCE</scope>
</reference>
<evidence type="ECO:0000256" key="2">
    <source>
        <dbReference type="SAM" id="Phobius"/>
    </source>
</evidence>
<feature type="transmembrane region" description="Helical" evidence="2">
    <location>
        <begin position="110"/>
        <end position="131"/>
    </location>
</feature>
<gene>
    <name evidence="3" type="ORF">CDAUBV1_LOCUS6604</name>
</gene>
<feature type="transmembrane region" description="Helical" evidence="2">
    <location>
        <begin position="80"/>
        <end position="98"/>
    </location>
</feature>
<feature type="transmembrane region" description="Helical" evidence="2">
    <location>
        <begin position="23"/>
        <end position="41"/>
    </location>
</feature>
<dbReference type="EMBL" id="CAXLJL010000156">
    <property type="protein sequence ID" value="CAL5133351.1"/>
    <property type="molecule type" value="Genomic_DNA"/>
</dbReference>
<dbReference type="PANTHER" id="PTHR11360:SF260">
    <property type="entry name" value="MFS DOMAIN-CONTAINING PROTEIN"/>
    <property type="match status" value="1"/>
</dbReference>
<dbReference type="InterPro" id="IPR011701">
    <property type="entry name" value="MFS"/>
</dbReference>
<accession>A0AAV2TAN9</accession>
<keyword evidence="2" id="KW-0812">Transmembrane</keyword>
<evidence type="ECO:0000256" key="1">
    <source>
        <dbReference type="SAM" id="MobiDB-lite"/>
    </source>
</evidence>
<dbReference type="PANTHER" id="PTHR11360">
    <property type="entry name" value="MONOCARBOXYLATE TRANSPORTER"/>
    <property type="match status" value="1"/>
</dbReference>
<feature type="transmembrane region" description="Helical" evidence="2">
    <location>
        <begin position="655"/>
        <end position="674"/>
    </location>
</feature>
<dbReference type="Proteomes" id="UP001497525">
    <property type="component" value="Unassembled WGS sequence"/>
</dbReference>
<dbReference type="InterPro" id="IPR050327">
    <property type="entry name" value="Proton-linked_MCT"/>
</dbReference>
<name>A0AAV2TAN9_CALDB</name>
<feature type="transmembrane region" description="Helical" evidence="2">
    <location>
        <begin position="686"/>
        <end position="707"/>
    </location>
</feature>
<proteinExistence type="predicted"/>
<evidence type="ECO:0000313" key="4">
    <source>
        <dbReference type="Proteomes" id="UP001497525"/>
    </source>
</evidence>
<evidence type="ECO:0000313" key="3">
    <source>
        <dbReference type="EMBL" id="CAL5133351.1"/>
    </source>
</evidence>
<protein>
    <recommendedName>
        <fullName evidence="5">Major facilitator superfamily (MFS) profile domain-containing protein</fullName>
    </recommendedName>
</protein>
<organism evidence="3 4">
    <name type="scientific">Calicophoron daubneyi</name>
    <name type="common">Rumen fluke</name>
    <name type="synonym">Paramphistomum daubneyi</name>
    <dbReference type="NCBI Taxonomy" id="300641"/>
    <lineage>
        <taxon>Eukaryota</taxon>
        <taxon>Metazoa</taxon>
        <taxon>Spiralia</taxon>
        <taxon>Lophotrochozoa</taxon>
        <taxon>Platyhelminthes</taxon>
        <taxon>Trematoda</taxon>
        <taxon>Digenea</taxon>
        <taxon>Plagiorchiida</taxon>
        <taxon>Pronocephalata</taxon>
        <taxon>Paramphistomoidea</taxon>
        <taxon>Paramphistomidae</taxon>
        <taxon>Calicophoron</taxon>
    </lineage>
</organism>
<dbReference type="Gene3D" id="1.20.1250.20">
    <property type="entry name" value="MFS general substrate transporter like domains"/>
    <property type="match status" value="2"/>
</dbReference>
<feature type="transmembrane region" description="Helical" evidence="2">
    <location>
        <begin position="620"/>
        <end position="643"/>
    </location>
</feature>
<keyword evidence="2" id="KW-0472">Membrane</keyword>
<feature type="region of interest" description="Disordered" evidence="1">
    <location>
        <begin position="723"/>
        <end position="751"/>
    </location>
</feature>
<comment type="caution">
    <text evidence="3">The sequence shown here is derived from an EMBL/GenBank/DDBJ whole genome shotgun (WGS) entry which is preliminary data.</text>
</comment>
<evidence type="ECO:0008006" key="5">
    <source>
        <dbReference type="Google" id="ProtNLM"/>
    </source>
</evidence>
<keyword evidence="2" id="KW-1133">Transmembrane helix</keyword>
<dbReference type="SUPFAM" id="SSF103473">
    <property type="entry name" value="MFS general substrate transporter"/>
    <property type="match status" value="2"/>
</dbReference>
<dbReference type="AlphaFoldDB" id="A0AAV2TAN9"/>
<dbReference type="Pfam" id="PF07690">
    <property type="entry name" value="MFS_1"/>
    <property type="match status" value="1"/>
</dbReference>
<sequence length="751" mass="81798">MTLLLPLLAPLYNRILDKVPNRLATALATVLSSGSIIVAAFCPNYFSFVAAYTIFAGVGLGISVVRVVAITAEYFEAYRVLALAWSSSGAGLGVFVYSRLGAYMIETYTWRVALIGFGLIHLNVIPLCLCLRQLPMDPIAQPFVVVPDHPDLSNISQTNVKVASSVDLCTSLFSINNASFGSKSVYSRRRTSQVMHRSLPSHQLRVVIEFAQVNRDNSTRSTLTFKPVSFLNELSTSLLFKIEEAAKKRLLEASQIHGSVLVPLIFVVGRMLTRSDGGEEITPSIVFDSDITQSRIMSGQQSLVHDTFVSSAVTAHERRQLRQGARAFLRQAVEHVQKLADVLSARGVCVHSDPILAVIELDDLNFPTELTEDEKSGGDCRFLYFGPAEKAVATTSEEKGDLYNFEDLAMSTDNVVKQQSFVRKIRKPSNFTASQSSISGRPTRLSSVYRSHISIPARGGLRKFSEEDLCDQNTTHAPRSLRPSVVSFTSSPDAVNLIAETLERTANPPEPEDFTAAFNKNLFLDVWFVTFLLSRSLSCIADSIFYAHLTSYADSLGFRSTEATDLLSFAGMAGMIGRILVGLVGQFVHKIEIGSLAAICLLSVGVLMIVTPLLTTYPALATFAISYGILVSPGFAFAPSLAFRILGKLRYDKGMSFIFQFCALGVLFGGPTGGKIEEATGSFAQTFIFAGASNLGSGIIIGIQAALKSRKLGRCRRLASTVLQRNPENSEDGKNLKSRAHNSPKTDVLSR</sequence>
<feature type="transmembrane region" description="Helical" evidence="2">
    <location>
        <begin position="596"/>
        <end position="614"/>
    </location>
</feature>
<dbReference type="GO" id="GO:0008028">
    <property type="term" value="F:monocarboxylic acid transmembrane transporter activity"/>
    <property type="evidence" value="ECO:0007669"/>
    <property type="project" value="TreeGrafter"/>
</dbReference>